<keyword evidence="7" id="KW-0472">Membrane</keyword>
<feature type="transmembrane region" description="Helical" evidence="7">
    <location>
        <begin position="37"/>
        <end position="56"/>
    </location>
</feature>
<accession>A0A501PLL0</accession>
<dbReference type="PROSITE" id="PS50192">
    <property type="entry name" value="T_SNARE"/>
    <property type="match status" value="1"/>
</dbReference>
<comment type="similarity">
    <text evidence="4">Belongs to the methyl-accepting chemotaxis (MCP) protein family.</text>
</comment>
<feature type="domain" description="Methyl-accepting transducer" evidence="8">
    <location>
        <begin position="258"/>
        <end position="494"/>
    </location>
</feature>
<keyword evidence="2" id="KW-0997">Cell inner membrane</keyword>
<keyword evidence="7" id="KW-0812">Transmembrane</keyword>
<organism evidence="10 11">
    <name type="scientific">Emcibacter nanhaiensis</name>
    <dbReference type="NCBI Taxonomy" id="1505037"/>
    <lineage>
        <taxon>Bacteria</taxon>
        <taxon>Pseudomonadati</taxon>
        <taxon>Pseudomonadota</taxon>
        <taxon>Alphaproteobacteria</taxon>
        <taxon>Emcibacterales</taxon>
        <taxon>Emcibacteraceae</taxon>
        <taxon>Emcibacter</taxon>
    </lineage>
</organism>
<feature type="transmembrane region" description="Helical" evidence="7">
    <location>
        <begin position="63"/>
        <end position="82"/>
    </location>
</feature>
<evidence type="ECO:0000256" key="4">
    <source>
        <dbReference type="ARBA" id="ARBA00029447"/>
    </source>
</evidence>
<dbReference type="RefSeq" id="WP_139938661.1">
    <property type="nucleotide sequence ID" value="NZ_JBHSYP010000003.1"/>
</dbReference>
<evidence type="ECO:0000259" key="8">
    <source>
        <dbReference type="PROSITE" id="PS50111"/>
    </source>
</evidence>
<dbReference type="SUPFAM" id="SSF58104">
    <property type="entry name" value="Methyl-accepting chemotaxis protein (MCP) signaling domain"/>
    <property type="match status" value="1"/>
</dbReference>
<dbReference type="AlphaFoldDB" id="A0A501PLL0"/>
<reference evidence="11" key="1">
    <citation type="submission" date="2019-06" db="EMBL/GenBank/DDBJ databases">
        <title>The complete genome of Emcibacter congregatus ZYLT.</title>
        <authorList>
            <person name="Zhao Z."/>
        </authorList>
    </citation>
    <scope>NUCLEOTIDE SEQUENCE [LARGE SCALE GENOMIC DNA]</scope>
    <source>
        <strain evidence="11">MCCC 1A06723</strain>
    </source>
</reference>
<evidence type="ECO:0000256" key="3">
    <source>
        <dbReference type="ARBA" id="ARBA00023224"/>
    </source>
</evidence>
<comment type="subcellular location">
    <subcellularLocation>
        <location evidence="1">Cell inner membrane</location>
        <topology evidence="1">Multi-pass membrane protein</topology>
    </subcellularLocation>
</comment>
<dbReference type="EMBL" id="VFIY01000005">
    <property type="protein sequence ID" value="TPD61379.1"/>
    <property type="molecule type" value="Genomic_DNA"/>
</dbReference>
<feature type="compositionally biased region" description="Polar residues" evidence="6">
    <location>
        <begin position="221"/>
        <end position="230"/>
    </location>
</feature>
<dbReference type="Pfam" id="PF00015">
    <property type="entry name" value="MCPsignal"/>
    <property type="match status" value="1"/>
</dbReference>
<evidence type="ECO:0000313" key="10">
    <source>
        <dbReference type="EMBL" id="TPD61379.1"/>
    </source>
</evidence>
<dbReference type="OrthoDB" id="354287at2"/>
<evidence type="ECO:0000256" key="1">
    <source>
        <dbReference type="ARBA" id="ARBA00004429"/>
    </source>
</evidence>
<keyword evidence="7" id="KW-1133">Transmembrane helix</keyword>
<dbReference type="GO" id="GO:0007165">
    <property type="term" value="P:signal transduction"/>
    <property type="evidence" value="ECO:0007669"/>
    <property type="project" value="UniProtKB-KW"/>
</dbReference>
<evidence type="ECO:0000256" key="2">
    <source>
        <dbReference type="ARBA" id="ARBA00022519"/>
    </source>
</evidence>
<dbReference type="SMART" id="SM00283">
    <property type="entry name" value="MA"/>
    <property type="match status" value="1"/>
</dbReference>
<evidence type="ECO:0000313" key="11">
    <source>
        <dbReference type="Proteomes" id="UP000319148"/>
    </source>
</evidence>
<dbReference type="Proteomes" id="UP000319148">
    <property type="component" value="Unassembled WGS sequence"/>
</dbReference>
<feature type="transmembrane region" description="Helical" evidence="7">
    <location>
        <begin position="12"/>
        <end position="31"/>
    </location>
</feature>
<sequence length="517" mass="55379">MLELENLRQKTSTYFLYILWLMTAVVGTTGLILGTGSWILCTLVSALISGGATFLWKTAPGEAAYRYYSSVALVALIAFWLYEFTGHPWQIDVHMSFFAALALTAVYCDEKAILISAGTTATHHLLLNFLMPSAVFPDGADFMRVVLHAVIVVIETGFLFLMTQELAKAFANSEAAVSDAQLAAEQASQASEEASKLAAEAEQTLSALRDSQAEAERLSAEQETLQQKAAQENRDRQLALADRLEHAIKEVSSRLVDSAENLRHNADTLSHLASEEETLSSEVRRAAEASSGNIQSVAAGVEELSSSIREITRQVSHTSNISNEAVKQAESTTHTIQSLADQTRNIREVLDLITDISNQTNLLALNATIEAARAGEAGKGFAVVANEVKSLADETAKATEQIDAQISNMQAVTQEAVSSIEEISKIISQTNESAGVISSSIEEQNAATNEIASNAQSASQGTRDTTDNIGRLHETAQKTKGSADKVMSISGELGEQSGTLSHVVDNLLSELRSGTAG</sequence>
<dbReference type="PROSITE" id="PS50111">
    <property type="entry name" value="CHEMOTAXIS_TRANSDUC_2"/>
    <property type="match status" value="1"/>
</dbReference>
<keyword evidence="3 5" id="KW-0807">Transducer</keyword>
<dbReference type="PANTHER" id="PTHR32089:SF112">
    <property type="entry name" value="LYSOZYME-LIKE PROTEIN-RELATED"/>
    <property type="match status" value="1"/>
</dbReference>
<dbReference type="PANTHER" id="PTHR32089">
    <property type="entry name" value="METHYL-ACCEPTING CHEMOTAXIS PROTEIN MCPB"/>
    <property type="match status" value="1"/>
</dbReference>
<dbReference type="InterPro" id="IPR004089">
    <property type="entry name" value="MCPsignal_dom"/>
</dbReference>
<gene>
    <name evidence="10" type="ORF">FIV46_04000</name>
</gene>
<feature type="region of interest" description="Disordered" evidence="6">
    <location>
        <begin position="201"/>
        <end position="233"/>
    </location>
</feature>
<evidence type="ECO:0000256" key="5">
    <source>
        <dbReference type="PROSITE-ProRule" id="PRU00284"/>
    </source>
</evidence>
<evidence type="ECO:0000256" key="7">
    <source>
        <dbReference type="SAM" id="Phobius"/>
    </source>
</evidence>
<keyword evidence="11" id="KW-1185">Reference proteome</keyword>
<feature type="domain" description="T-SNARE coiled-coil homology" evidence="9">
    <location>
        <begin position="410"/>
        <end position="472"/>
    </location>
</feature>
<feature type="compositionally biased region" description="Basic and acidic residues" evidence="6">
    <location>
        <begin position="211"/>
        <end position="220"/>
    </location>
</feature>
<protein>
    <recommendedName>
        <fullName evidence="12">Chemotaxis protein</fullName>
    </recommendedName>
</protein>
<dbReference type="InterPro" id="IPR000727">
    <property type="entry name" value="T_SNARE_dom"/>
</dbReference>
<dbReference type="Gene3D" id="1.10.287.950">
    <property type="entry name" value="Methyl-accepting chemotaxis protein"/>
    <property type="match status" value="1"/>
</dbReference>
<dbReference type="GO" id="GO:0005886">
    <property type="term" value="C:plasma membrane"/>
    <property type="evidence" value="ECO:0007669"/>
    <property type="project" value="UniProtKB-SubCell"/>
</dbReference>
<keyword evidence="2" id="KW-1003">Cell membrane</keyword>
<evidence type="ECO:0000259" key="9">
    <source>
        <dbReference type="PROSITE" id="PS50192"/>
    </source>
</evidence>
<comment type="caution">
    <text evidence="10">The sequence shown here is derived from an EMBL/GenBank/DDBJ whole genome shotgun (WGS) entry which is preliminary data.</text>
</comment>
<evidence type="ECO:0000256" key="6">
    <source>
        <dbReference type="SAM" id="MobiDB-lite"/>
    </source>
</evidence>
<name>A0A501PLL0_9PROT</name>
<proteinExistence type="inferred from homology"/>
<evidence type="ECO:0008006" key="12">
    <source>
        <dbReference type="Google" id="ProtNLM"/>
    </source>
</evidence>